<dbReference type="PROSITE" id="PS51742">
    <property type="entry name" value="PPC"/>
    <property type="match status" value="1"/>
</dbReference>
<dbReference type="EMBL" id="RXIH01000043">
    <property type="protein sequence ID" value="RZN55497.1"/>
    <property type="molecule type" value="Genomic_DNA"/>
</dbReference>
<evidence type="ECO:0000313" key="5">
    <source>
        <dbReference type="Proteomes" id="UP000317265"/>
    </source>
</evidence>
<proteinExistence type="predicted"/>
<dbReference type="InterPro" id="IPR005175">
    <property type="entry name" value="PPC_dom"/>
</dbReference>
<dbReference type="PANTHER" id="PTHR34988">
    <property type="entry name" value="PROTEIN, PUTATIVE-RELATED"/>
    <property type="match status" value="1"/>
</dbReference>
<dbReference type="Pfam" id="PF03479">
    <property type="entry name" value="PCC"/>
    <property type="match status" value="1"/>
</dbReference>
<dbReference type="Gene3D" id="3.30.1330.80">
    <property type="entry name" value="Hypothetical protein, similar to alpha- acetolactate decarboxylase, domain 2"/>
    <property type="match status" value="1"/>
</dbReference>
<dbReference type="GO" id="GO:0003677">
    <property type="term" value="F:DNA binding"/>
    <property type="evidence" value="ECO:0007669"/>
    <property type="project" value="UniProtKB-KW"/>
</dbReference>
<dbReference type="AlphaFoldDB" id="A0A520KEH3"/>
<dbReference type="EMBL" id="QNVI01000062">
    <property type="protein sequence ID" value="TDA37887.1"/>
    <property type="molecule type" value="Genomic_DNA"/>
</dbReference>
<dbReference type="Proteomes" id="UP000317265">
    <property type="component" value="Unassembled WGS sequence"/>
</dbReference>
<feature type="domain" description="PPC" evidence="1">
    <location>
        <begin position="6"/>
        <end position="141"/>
    </location>
</feature>
<dbReference type="PANTHER" id="PTHR34988:SF1">
    <property type="entry name" value="DNA-BINDING PROTEIN"/>
    <property type="match status" value="1"/>
</dbReference>
<dbReference type="PIRSF" id="PIRSF016702">
    <property type="entry name" value="DNA_bp_PD1"/>
    <property type="match status" value="1"/>
</dbReference>
<keyword evidence="3" id="KW-0238">DNA-binding</keyword>
<dbReference type="SUPFAM" id="SSF117856">
    <property type="entry name" value="AF0104/ALDC/Ptd012-like"/>
    <property type="match status" value="1"/>
</dbReference>
<comment type="caution">
    <text evidence="2">The sequence shown here is derived from an EMBL/GenBank/DDBJ whole genome shotgun (WGS) entry which is preliminary data.</text>
</comment>
<evidence type="ECO:0000313" key="3">
    <source>
        <dbReference type="EMBL" id="TDA37887.1"/>
    </source>
</evidence>
<organism evidence="2 4">
    <name type="scientific">Thermoproteota archaeon</name>
    <dbReference type="NCBI Taxonomy" id="2056631"/>
    <lineage>
        <taxon>Archaea</taxon>
        <taxon>Thermoproteota</taxon>
    </lineage>
</organism>
<protein>
    <submittedName>
        <fullName evidence="3">DNA-binding protein</fullName>
    </submittedName>
    <submittedName>
        <fullName evidence="2">DUF296 domain-containing protein</fullName>
    </submittedName>
</protein>
<sequence>MSYKEVKGLREFICKLPYDADLLLSLKELAKKLNINTGVFTLLGALKKASLFYYIQNEKRYVNITFDFPVEIVSGIGNIAILNNDIIVHAHLVVSDREGKCYAGHLTEGSKIFACEVYLKELSPTLSRKYDPITGLNLFDI</sequence>
<reference evidence="3 5" key="1">
    <citation type="journal article" date="2019" name="Nat. Microbiol.">
        <title>Expanding anaerobic alkane metabolism in the domain of Archaea.</title>
        <authorList>
            <person name="Wang Y."/>
            <person name="Wegener G."/>
            <person name="Hou J."/>
            <person name="Wang F."/>
            <person name="Xiao X."/>
        </authorList>
    </citation>
    <scope>NUCLEOTIDE SEQUENCE [LARGE SCALE GENOMIC DNA]</scope>
    <source>
        <strain evidence="3">WYZ-LMO11</strain>
    </source>
</reference>
<dbReference type="InterPro" id="IPR025707">
    <property type="entry name" value="DNA_bp_PD1"/>
</dbReference>
<evidence type="ECO:0000313" key="4">
    <source>
        <dbReference type="Proteomes" id="UP000316080"/>
    </source>
</evidence>
<dbReference type="Proteomes" id="UP000316080">
    <property type="component" value="Unassembled WGS sequence"/>
</dbReference>
<reference evidence="2 4" key="2">
    <citation type="journal article" date="2019" name="Nat. Microbiol.">
        <title>Wide diversity of methane and short-chain alkane metabolisms in uncultured archaea.</title>
        <authorList>
            <person name="Borrel G."/>
            <person name="Adam P.S."/>
            <person name="McKay L.J."/>
            <person name="Chen L.X."/>
            <person name="Sierra-Garcia I.N."/>
            <person name="Sieber C.M."/>
            <person name="Letourneur Q."/>
            <person name="Ghozlane A."/>
            <person name="Andersen G.L."/>
            <person name="Li W.J."/>
            <person name="Hallam S.J."/>
            <person name="Muyzer G."/>
            <person name="de Oliveira V.M."/>
            <person name="Inskeep W.P."/>
            <person name="Banfield J.F."/>
            <person name="Gribaldo S."/>
        </authorList>
    </citation>
    <scope>NUCLEOTIDE SEQUENCE [LARGE SCALE GENOMIC DNA]</scope>
    <source>
        <strain evidence="2">Verst-YHS</strain>
    </source>
</reference>
<name>A0A520KEH3_9CREN</name>
<evidence type="ECO:0000259" key="1">
    <source>
        <dbReference type="PROSITE" id="PS51742"/>
    </source>
</evidence>
<dbReference type="CDD" id="cd11378">
    <property type="entry name" value="DUF296"/>
    <property type="match status" value="1"/>
</dbReference>
<gene>
    <name evidence="3" type="ORF">DSO09_05980</name>
    <name evidence="2" type="ORF">EF809_05290</name>
</gene>
<evidence type="ECO:0000313" key="2">
    <source>
        <dbReference type="EMBL" id="RZN55497.1"/>
    </source>
</evidence>
<accession>A0A520KEH3</accession>